<name>D5CT83_SIDLE</name>
<dbReference type="GO" id="GO:0003677">
    <property type="term" value="F:DNA binding"/>
    <property type="evidence" value="ECO:0007669"/>
    <property type="project" value="InterPro"/>
</dbReference>
<evidence type="ECO:0000313" key="2">
    <source>
        <dbReference type="Proteomes" id="UP000001625"/>
    </source>
</evidence>
<dbReference type="EMBL" id="CP001965">
    <property type="protein sequence ID" value="ADE12169.1"/>
    <property type="molecule type" value="Genomic_DNA"/>
</dbReference>
<accession>D5CT83</accession>
<gene>
    <name evidence="1" type="ordered locus">Slit_1940</name>
</gene>
<dbReference type="SUPFAM" id="SSF47413">
    <property type="entry name" value="lambda repressor-like DNA-binding domains"/>
    <property type="match status" value="1"/>
</dbReference>
<dbReference type="eggNOG" id="COG4197">
    <property type="taxonomic scope" value="Bacteria"/>
</dbReference>
<protein>
    <submittedName>
        <fullName evidence="1">Uncharacterized protein prophage-related-like protein</fullName>
    </submittedName>
</protein>
<dbReference type="InterPro" id="IPR001387">
    <property type="entry name" value="Cro/C1-type_HTH"/>
</dbReference>
<organism evidence="1 2">
    <name type="scientific">Sideroxydans lithotrophicus (strain ES-1)</name>
    <dbReference type="NCBI Taxonomy" id="580332"/>
    <lineage>
        <taxon>Bacteria</taxon>
        <taxon>Pseudomonadati</taxon>
        <taxon>Pseudomonadota</taxon>
        <taxon>Betaproteobacteria</taxon>
        <taxon>Nitrosomonadales</taxon>
        <taxon>Gallionellaceae</taxon>
        <taxon>Sideroxydans</taxon>
    </lineage>
</organism>
<dbReference type="STRING" id="580332.Slit_1940"/>
<dbReference type="Pfam" id="PF15943">
    <property type="entry name" value="YdaS_toxin"/>
    <property type="match status" value="1"/>
</dbReference>
<dbReference type="HOGENOM" id="CLU_173998_5_0_4"/>
<reference evidence="1 2" key="1">
    <citation type="submission" date="2010-03" db="EMBL/GenBank/DDBJ databases">
        <title>Complete sequence of Sideroxydans lithotrophicus ES-1.</title>
        <authorList>
            <consortium name="US DOE Joint Genome Institute"/>
            <person name="Lucas S."/>
            <person name="Copeland A."/>
            <person name="Lapidus A."/>
            <person name="Cheng J.-F."/>
            <person name="Bruce D."/>
            <person name="Goodwin L."/>
            <person name="Pitluck S."/>
            <person name="Munk A.C."/>
            <person name="Detter J.C."/>
            <person name="Han C."/>
            <person name="Tapia R."/>
            <person name="Larimer F."/>
            <person name="Land M."/>
            <person name="Hauser L."/>
            <person name="Kyrpides N."/>
            <person name="Ivanova N."/>
            <person name="Emerson D."/>
            <person name="Woyke T."/>
        </authorList>
    </citation>
    <scope>NUCLEOTIDE SEQUENCE [LARGE SCALE GENOMIC DNA]</scope>
    <source>
        <strain evidence="1 2">ES-1</strain>
    </source>
</reference>
<dbReference type="InterPro" id="IPR031856">
    <property type="entry name" value="YdaS_toxin-like"/>
</dbReference>
<dbReference type="InterPro" id="IPR010982">
    <property type="entry name" value="Lambda_DNA-bd_dom_sf"/>
</dbReference>
<dbReference type="CDD" id="cd00093">
    <property type="entry name" value="HTH_XRE"/>
    <property type="match status" value="1"/>
</dbReference>
<sequence>MPYIGSHMKTNPIIQAGEAVGGLGVLARILSVSAPTVSQWKSGIRPIPAERCVEIEQATSGQVTRKDLRPDDWQQIWPELIGKKAA</sequence>
<evidence type="ECO:0000313" key="1">
    <source>
        <dbReference type="EMBL" id="ADE12169.1"/>
    </source>
</evidence>
<dbReference type="Proteomes" id="UP000001625">
    <property type="component" value="Chromosome"/>
</dbReference>
<dbReference type="KEGG" id="slt:Slit_1940"/>
<dbReference type="Gene3D" id="1.10.260.40">
    <property type="entry name" value="lambda repressor-like DNA-binding domains"/>
    <property type="match status" value="1"/>
</dbReference>
<dbReference type="AlphaFoldDB" id="D5CT83"/>
<proteinExistence type="predicted"/>
<keyword evidence="2" id="KW-1185">Reference proteome</keyword>